<protein>
    <recommendedName>
        <fullName evidence="3">MarR family transcriptional regulator</fullName>
    </recommendedName>
</protein>
<dbReference type="Gene3D" id="1.10.10.10">
    <property type="entry name" value="Winged helix-like DNA-binding domain superfamily/Winged helix DNA-binding domain"/>
    <property type="match status" value="1"/>
</dbReference>
<evidence type="ECO:0008006" key="3">
    <source>
        <dbReference type="Google" id="ProtNLM"/>
    </source>
</evidence>
<dbReference type="Proteomes" id="UP000219422">
    <property type="component" value="Chromosome"/>
</dbReference>
<dbReference type="AlphaFoldDB" id="A0A291N0B6"/>
<reference evidence="1 2" key="1">
    <citation type="submission" date="2017-10" db="EMBL/GenBank/DDBJ databases">
        <title>Sphingobium yanoikuyae S72.</title>
        <authorList>
            <person name="Sanchez E."/>
            <person name="Bustos P."/>
            <person name="Mendoza P."/>
            <person name="Guo X."/>
            <person name="Mendoza A."/>
        </authorList>
    </citation>
    <scope>NUCLEOTIDE SEQUENCE [LARGE SCALE GENOMIC DNA]</scope>
    <source>
        <strain evidence="1 2">S72</strain>
    </source>
</reference>
<sequence>MILILRRQRADYFGTALFSDPSWDILLDLRAHHGGNRTVASLFVADCAPITTGLRHLRHLHARGLVDRWRDPQDGRRRLAGLSEDGLALMDGFLLKAAALCTNQVQ</sequence>
<dbReference type="InterPro" id="IPR036388">
    <property type="entry name" value="WH-like_DNA-bd_sf"/>
</dbReference>
<dbReference type="KEGG" id="sya:A6768_13215"/>
<organism evidence="1 2">
    <name type="scientific">Sphingobium yanoikuyae</name>
    <name type="common">Sphingomonas yanoikuyae</name>
    <dbReference type="NCBI Taxonomy" id="13690"/>
    <lineage>
        <taxon>Bacteria</taxon>
        <taxon>Pseudomonadati</taxon>
        <taxon>Pseudomonadota</taxon>
        <taxon>Alphaproteobacteria</taxon>
        <taxon>Sphingomonadales</taxon>
        <taxon>Sphingomonadaceae</taxon>
        <taxon>Sphingobium</taxon>
    </lineage>
</organism>
<evidence type="ECO:0000313" key="1">
    <source>
        <dbReference type="EMBL" id="ATI80844.1"/>
    </source>
</evidence>
<gene>
    <name evidence="1" type="ORF">A6768_13215</name>
</gene>
<evidence type="ECO:0000313" key="2">
    <source>
        <dbReference type="Proteomes" id="UP000219422"/>
    </source>
</evidence>
<dbReference type="InterPro" id="IPR036390">
    <property type="entry name" value="WH_DNA-bd_sf"/>
</dbReference>
<accession>A0A291N0B6</accession>
<proteinExistence type="predicted"/>
<name>A0A291N0B6_SPHYA</name>
<dbReference type="EMBL" id="CP023741">
    <property type="protein sequence ID" value="ATI80844.1"/>
    <property type="molecule type" value="Genomic_DNA"/>
</dbReference>
<dbReference type="SUPFAM" id="SSF46785">
    <property type="entry name" value="Winged helix' DNA-binding domain"/>
    <property type="match status" value="1"/>
</dbReference>